<feature type="transmembrane region" description="Helical" evidence="1">
    <location>
        <begin position="520"/>
        <end position="539"/>
    </location>
</feature>
<dbReference type="AlphaFoldDB" id="A0A450XGQ3"/>
<sequence length="702" mass="79840">MNSNTPPLLPTHLTPSGLATLFTLVTILVSWGALYLPWQSAIPWETYLPEALRITVYDDTGQQMAHRIALGMIAVFSVIGVYLGRKNQLHYHGPIARGLSLGFGYLRGYAWIGVVLVVILAAVENPRGGENLLAVLRALNPTYIAAGVLILWLLLAVTDRIPPLARRLLWVVFLLYCLYLLLPGLIVTPNYARMDPEIFSFFERHHAHVTYPTLLFAQEGMHAFEDFLPAYGVLTPTLAAIWQRLSGAFSFGDFLQFVQLTQVAFFLMMVAAYRIWVPDRPLMLVGMTLLMLPWLASFSVAVIAPNLSAWRFLGMAIVPLLLLSVRHFSFVRAAVAVGIGSGIALLINFETGLCLSAGMLVYLGVRMNPFSWGRLGWLMALFVAGFFVATGFYVLLFRGGFGYWPSLIPVGDLFAPVMTQSSGAPGLPFRLEPLPLVIFIHTAFVVIRSAMTWRMQTLPFRPAFKLAIAIIILSWFAYYVHLPTRENIWTLMVLYLFFIPGYMDLGRLRRWRGCWKPGQWRVIPISVMVLILILTPMALRMNLKAVKKLWSDLSVSAEGSTIGLEKVSGIWLTREMGMRLKEKGAYVRAMAPSGNFLMFTSHAYLISLLSDYVPRFPTYDFFFSIKRHKDLDWFTHEVLTRAPKRLLFDEDILHPHDPEWRRDERQVFKEQALLHRLQNRLKEHYHPIVVDSGWEIWARYDP</sequence>
<evidence type="ECO:0000313" key="3">
    <source>
        <dbReference type="EMBL" id="VFK74267.1"/>
    </source>
</evidence>
<feature type="transmembrane region" description="Helical" evidence="1">
    <location>
        <begin position="104"/>
        <end position="123"/>
    </location>
</feature>
<proteinExistence type="predicted"/>
<dbReference type="EMBL" id="CAADGH010000002">
    <property type="protein sequence ID" value="VFK74267.1"/>
    <property type="molecule type" value="Genomic_DNA"/>
</dbReference>
<organism evidence="2">
    <name type="scientific">Candidatus Kentrum sp. MB</name>
    <dbReference type="NCBI Taxonomy" id="2138164"/>
    <lineage>
        <taxon>Bacteria</taxon>
        <taxon>Pseudomonadati</taxon>
        <taxon>Pseudomonadota</taxon>
        <taxon>Gammaproteobacteria</taxon>
        <taxon>Candidatus Kentrum</taxon>
    </lineage>
</organism>
<keyword evidence="1" id="KW-1133">Transmembrane helix</keyword>
<reference evidence="2" key="1">
    <citation type="submission" date="2019-02" db="EMBL/GenBank/DDBJ databases">
        <authorList>
            <person name="Gruber-Vodicka R. H."/>
            <person name="Seah K. B. B."/>
        </authorList>
    </citation>
    <scope>NUCLEOTIDE SEQUENCE</scope>
    <source>
        <strain evidence="3">BECK_BZ198</strain>
        <strain evidence="2">BECK_BZ199</strain>
    </source>
</reference>
<dbReference type="EMBL" id="CAADFQ010000006">
    <property type="protein sequence ID" value="VFK28477.1"/>
    <property type="molecule type" value="Genomic_DNA"/>
</dbReference>
<feature type="transmembrane region" description="Helical" evidence="1">
    <location>
        <begin position="310"/>
        <end position="328"/>
    </location>
</feature>
<evidence type="ECO:0008006" key="4">
    <source>
        <dbReference type="Google" id="ProtNLM"/>
    </source>
</evidence>
<feature type="transmembrane region" description="Helical" evidence="1">
    <location>
        <begin position="168"/>
        <end position="187"/>
    </location>
</feature>
<evidence type="ECO:0000313" key="2">
    <source>
        <dbReference type="EMBL" id="VFK28477.1"/>
    </source>
</evidence>
<feature type="transmembrane region" description="Helical" evidence="1">
    <location>
        <begin position="375"/>
        <end position="396"/>
    </location>
</feature>
<feature type="transmembrane region" description="Helical" evidence="1">
    <location>
        <begin position="282"/>
        <end position="303"/>
    </location>
</feature>
<feature type="transmembrane region" description="Helical" evidence="1">
    <location>
        <begin position="135"/>
        <end position="156"/>
    </location>
</feature>
<protein>
    <recommendedName>
        <fullName evidence="4">4-amino-4-deoxy-L-arabinose transferase</fullName>
    </recommendedName>
</protein>
<feature type="transmembrane region" description="Helical" evidence="1">
    <location>
        <begin position="64"/>
        <end position="83"/>
    </location>
</feature>
<feature type="transmembrane region" description="Helical" evidence="1">
    <location>
        <begin position="257"/>
        <end position="276"/>
    </location>
</feature>
<name>A0A450XGQ3_9GAMM</name>
<feature type="transmembrane region" description="Helical" evidence="1">
    <location>
        <begin position="334"/>
        <end position="363"/>
    </location>
</feature>
<keyword evidence="1" id="KW-0812">Transmembrane</keyword>
<feature type="transmembrane region" description="Helical" evidence="1">
    <location>
        <begin position="488"/>
        <end position="508"/>
    </location>
</feature>
<evidence type="ECO:0000256" key="1">
    <source>
        <dbReference type="SAM" id="Phobius"/>
    </source>
</evidence>
<feature type="transmembrane region" description="Helical" evidence="1">
    <location>
        <begin position="18"/>
        <end position="38"/>
    </location>
</feature>
<accession>A0A450XGQ3</accession>
<feature type="transmembrane region" description="Helical" evidence="1">
    <location>
        <begin position="463"/>
        <end position="482"/>
    </location>
</feature>
<keyword evidence="1" id="KW-0472">Membrane</keyword>
<gene>
    <name evidence="3" type="ORF">BECKMB1821H_GA0114242_100288</name>
    <name evidence="2" type="ORF">BECKMB1821I_GA0114274_100670</name>
</gene>